<evidence type="ECO:0000313" key="2">
    <source>
        <dbReference type="Ensembl" id="ENSSFAP00005025717.1"/>
    </source>
</evidence>
<evidence type="ECO:0000256" key="1">
    <source>
        <dbReference type="SAM" id="MobiDB-lite"/>
    </source>
</evidence>
<dbReference type="AlphaFoldDB" id="A0A672H9H8"/>
<sequence length="184" mass="20714">SGQNKQSEFPRTHHDPSRAPLLLLFTHSSRPTLHCSTASRRLHRLHRPTLHCPTASRRLHLPTLHCPTASRRLHRLHRPTLHCTTASRRLHLPTLHCPTASRRLHLPTLHCPTASRRLHRPTLHCPTASLRLHTPTTSRWAGRDPADTPPSSSLRSPQCSHCSPVPSGVVSVRSINQSIDRLID</sequence>
<reference evidence="2" key="2">
    <citation type="submission" date="2025-08" db="UniProtKB">
        <authorList>
            <consortium name="Ensembl"/>
        </authorList>
    </citation>
    <scope>IDENTIFICATION</scope>
</reference>
<keyword evidence="3" id="KW-1185">Reference proteome</keyword>
<accession>A0A672H9H8</accession>
<dbReference type="Ensembl" id="ENSSFAT00005026736.1">
    <property type="protein sequence ID" value="ENSSFAP00005025717.1"/>
    <property type="gene ID" value="ENSSFAG00005013226.1"/>
</dbReference>
<evidence type="ECO:0000313" key="3">
    <source>
        <dbReference type="Proteomes" id="UP000472267"/>
    </source>
</evidence>
<dbReference type="InParanoid" id="A0A672H9H8"/>
<name>A0A672H9H8_SALFA</name>
<feature type="compositionally biased region" description="Polar residues" evidence="1">
    <location>
        <begin position="149"/>
        <end position="161"/>
    </location>
</feature>
<feature type="region of interest" description="Disordered" evidence="1">
    <location>
        <begin position="134"/>
        <end position="162"/>
    </location>
</feature>
<reference evidence="2" key="1">
    <citation type="submission" date="2019-06" db="EMBL/GenBank/DDBJ databases">
        <authorList>
            <consortium name="Wellcome Sanger Institute Data Sharing"/>
        </authorList>
    </citation>
    <scope>NUCLEOTIDE SEQUENCE [LARGE SCALE GENOMIC DNA]</scope>
</reference>
<proteinExistence type="predicted"/>
<protein>
    <submittedName>
        <fullName evidence="2">Uncharacterized protein</fullName>
    </submittedName>
</protein>
<dbReference type="Proteomes" id="UP000472267">
    <property type="component" value="Chromosome 14"/>
</dbReference>
<reference evidence="2" key="3">
    <citation type="submission" date="2025-09" db="UniProtKB">
        <authorList>
            <consortium name="Ensembl"/>
        </authorList>
    </citation>
    <scope>IDENTIFICATION</scope>
</reference>
<organism evidence="2 3">
    <name type="scientific">Salarias fasciatus</name>
    <name type="common">Jewelled blenny</name>
    <name type="synonym">Blennius fasciatus</name>
    <dbReference type="NCBI Taxonomy" id="181472"/>
    <lineage>
        <taxon>Eukaryota</taxon>
        <taxon>Metazoa</taxon>
        <taxon>Chordata</taxon>
        <taxon>Craniata</taxon>
        <taxon>Vertebrata</taxon>
        <taxon>Euteleostomi</taxon>
        <taxon>Actinopterygii</taxon>
        <taxon>Neopterygii</taxon>
        <taxon>Teleostei</taxon>
        <taxon>Neoteleostei</taxon>
        <taxon>Acanthomorphata</taxon>
        <taxon>Ovalentaria</taxon>
        <taxon>Blenniimorphae</taxon>
        <taxon>Blenniiformes</taxon>
        <taxon>Blennioidei</taxon>
        <taxon>Blenniidae</taxon>
        <taxon>Salariinae</taxon>
        <taxon>Salarias</taxon>
    </lineage>
</organism>